<keyword evidence="2" id="KW-0413">Isomerase</keyword>
<evidence type="ECO:0000313" key="4">
    <source>
        <dbReference type="Proteomes" id="UP000248214"/>
    </source>
</evidence>
<dbReference type="Proteomes" id="UP000248214">
    <property type="component" value="Unassembled WGS sequence"/>
</dbReference>
<proteinExistence type="inferred from homology"/>
<dbReference type="OrthoDB" id="9803739at2"/>
<comment type="caution">
    <text evidence="3">The sequence shown here is derived from an EMBL/GenBank/DDBJ whole genome shotgun (WGS) entry which is preliminary data.</text>
</comment>
<comment type="similarity">
    <text evidence="1">Belongs to the aspartate/glutamate racemases family.</text>
</comment>
<dbReference type="EMBL" id="PDOD01000006">
    <property type="protein sequence ID" value="PYZ91639.1"/>
    <property type="molecule type" value="Genomic_DNA"/>
</dbReference>
<evidence type="ECO:0000256" key="2">
    <source>
        <dbReference type="ARBA" id="ARBA00023235"/>
    </source>
</evidence>
<gene>
    <name evidence="3" type="ORF">CR194_18580</name>
</gene>
<keyword evidence="4" id="KW-1185">Reference proteome</keyword>
<dbReference type="InterPro" id="IPR001920">
    <property type="entry name" value="Asp/Glu_race"/>
</dbReference>
<dbReference type="GO" id="GO:0047661">
    <property type="term" value="F:amino-acid racemase activity"/>
    <property type="evidence" value="ECO:0007669"/>
    <property type="project" value="InterPro"/>
</dbReference>
<dbReference type="InterPro" id="IPR033134">
    <property type="entry name" value="Asp/Glu_racemase_AS_2"/>
</dbReference>
<dbReference type="Pfam" id="PF01177">
    <property type="entry name" value="Asp_Glu_race"/>
    <property type="match status" value="1"/>
</dbReference>
<dbReference type="SUPFAM" id="SSF53681">
    <property type="entry name" value="Aspartate/glutamate racemase"/>
    <property type="match status" value="2"/>
</dbReference>
<reference evidence="3 4" key="1">
    <citation type="submission" date="2017-10" db="EMBL/GenBank/DDBJ databases">
        <title>Bacillus sp. nov., a halophilic bacterium isolated from a Keqin Lake.</title>
        <authorList>
            <person name="Wang H."/>
        </authorList>
    </citation>
    <scope>NUCLEOTIDE SEQUENCE [LARGE SCALE GENOMIC DNA]</scope>
    <source>
        <strain evidence="3 4">KQ-12</strain>
    </source>
</reference>
<evidence type="ECO:0000313" key="3">
    <source>
        <dbReference type="EMBL" id="PYZ91639.1"/>
    </source>
</evidence>
<accession>A0A323T7A4</accession>
<sequence>MKTIGLIGGLSWESTATYYRYLNEMVQENKGKLHSARCVIHSFDFQEIVLLQQKDKWEEAADKLISAALKLEKAGAECLVICSNTMHRIADDIEEQLSIPLIHIVDVTAAQISAKKLTKVALLGTGYTMEQQFYRERLELNGISVMTPIQQDRHTVHNIIFDELCKGAWKEDSKEKLLKIIDKLKRNGAEGVILGCTELPLLIQQKDVDLPLFDTTLIHAKAAVQLSLSKA</sequence>
<dbReference type="RefSeq" id="WP_110611879.1">
    <property type="nucleotide sequence ID" value="NZ_PDOD01000006.1"/>
</dbReference>
<dbReference type="AlphaFoldDB" id="A0A323T7A4"/>
<name>A0A323T7A4_9BACI</name>
<dbReference type="InterPro" id="IPR004380">
    <property type="entry name" value="Asp_race"/>
</dbReference>
<dbReference type="PROSITE" id="PS00924">
    <property type="entry name" value="ASP_GLU_RACEMASE_2"/>
    <property type="match status" value="1"/>
</dbReference>
<organism evidence="3 4">
    <name type="scientific">Salipaludibacillus keqinensis</name>
    <dbReference type="NCBI Taxonomy" id="2045207"/>
    <lineage>
        <taxon>Bacteria</taxon>
        <taxon>Bacillati</taxon>
        <taxon>Bacillota</taxon>
        <taxon>Bacilli</taxon>
        <taxon>Bacillales</taxon>
        <taxon>Bacillaceae</taxon>
    </lineage>
</organism>
<dbReference type="NCBIfam" id="TIGR00035">
    <property type="entry name" value="asp_race"/>
    <property type="match status" value="1"/>
</dbReference>
<protein>
    <submittedName>
        <fullName evidence="3">Aspartate racemase</fullName>
    </submittedName>
</protein>
<dbReference type="Gene3D" id="3.40.50.1860">
    <property type="match status" value="2"/>
</dbReference>
<dbReference type="InterPro" id="IPR015942">
    <property type="entry name" value="Asp/Glu/hydantoin_racemase"/>
</dbReference>
<evidence type="ECO:0000256" key="1">
    <source>
        <dbReference type="ARBA" id="ARBA00007847"/>
    </source>
</evidence>
<dbReference type="PANTHER" id="PTHR21198">
    <property type="entry name" value="GLUTAMATE RACEMASE"/>
    <property type="match status" value="1"/>
</dbReference>
<dbReference type="PANTHER" id="PTHR21198:SF7">
    <property type="entry name" value="ASPARTATE-GLUTAMATE RACEMASE FAMILY"/>
    <property type="match status" value="1"/>
</dbReference>